<evidence type="ECO:0000313" key="2">
    <source>
        <dbReference type="EMBL" id="KKL60834.1"/>
    </source>
</evidence>
<dbReference type="AlphaFoldDB" id="A0A0F9DGS8"/>
<reference evidence="2" key="1">
    <citation type="journal article" date="2015" name="Nature">
        <title>Complex archaea that bridge the gap between prokaryotes and eukaryotes.</title>
        <authorList>
            <person name="Spang A."/>
            <person name="Saw J.H."/>
            <person name="Jorgensen S.L."/>
            <person name="Zaremba-Niedzwiedzka K."/>
            <person name="Martijn J."/>
            <person name="Lind A.E."/>
            <person name="van Eijk R."/>
            <person name="Schleper C."/>
            <person name="Guy L."/>
            <person name="Ettema T.J."/>
        </authorList>
    </citation>
    <scope>NUCLEOTIDE SEQUENCE</scope>
</reference>
<organism evidence="2">
    <name type="scientific">marine sediment metagenome</name>
    <dbReference type="NCBI Taxonomy" id="412755"/>
    <lineage>
        <taxon>unclassified sequences</taxon>
        <taxon>metagenomes</taxon>
        <taxon>ecological metagenomes</taxon>
    </lineage>
</organism>
<feature type="compositionally biased region" description="Polar residues" evidence="1">
    <location>
        <begin position="132"/>
        <end position="146"/>
    </location>
</feature>
<name>A0A0F9DGS8_9ZZZZ</name>
<gene>
    <name evidence="2" type="ORF">LCGC14_2201340</name>
</gene>
<sequence>MWLDKPPQDDNPALTPLLRPKSGQQIVVELTGDPLRVFVHYAAGRSWPCTGFSCTLCKRQIAKRFYAYYPCRGNRGGLGIVELTALAEAQLTKQMEPFSDFPCGTIKVSRPAGKKNMPCKVEWFPPDKYKQTAGSSHENNKQTGCRTPTEEELKESLMRIWNLPSMNGETEEREYLSKLNEIIRLKTSRRET</sequence>
<evidence type="ECO:0000256" key="1">
    <source>
        <dbReference type="SAM" id="MobiDB-lite"/>
    </source>
</evidence>
<feature type="region of interest" description="Disordered" evidence="1">
    <location>
        <begin position="130"/>
        <end position="149"/>
    </location>
</feature>
<accession>A0A0F9DGS8</accession>
<proteinExistence type="predicted"/>
<protein>
    <submittedName>
        <fullName evidence="2">Uncharacterized protein</fullName>
    </submittedName>
</protein>
<comment type="caution">
    <text evidence="2">The sequence shown here is derived from an EMBL/GenBank/DDBJ whole genome shotgun (WGS) entry which is preliminary data.</text>
</comment>
<dbReference type="EMBL" id="LAZR01029018">
    <property type="protein sequence ID" value="KKL60834.1"/>
    <property type="molecule type" value="Genomic_DNA"/>
</dbReference>